<evidence type="ECO:0000256" key="3">
    <source>
        <dbReference type="ARBA" id="ARBA00021897"/>
    </source>
</evidence>
<reference evidence="9 10" key="1">
    <citation type="submission" date="2018-02" db="EMBL/GenBank/DDBJ databases">
        <title>Solimicrobium silvestre gen. nov., sp. nov., isolated from alpine forest soil.</title>
        <authorList>
            <person name="Margesin R."/>
            <person name="Albuquerque L."/>
            <person name="Zhang D.-C."/>
            <person name="Froufe H.J.C."/>
            <person name="Severino R."/>
            <person name="Roxo I."/>
            <person name="Egas C."/>
            <person name="Da Costa M.S."/>
        </authorList>
    </citation>
    <scope>NUCLEOTIDE SEQUENCE [LARGE SCALE GENOMIC DNA]</scope>
    <source>
        <strain evidence="9 10">S20-91</strain>
    </source>
</reference>
<dbReference type="Pfam" id="PF01052">
    <property type="entry name" value="FliMN_C"/>
    <property type="match status" value="1"/>
</dbReference>
<keyword evidence="6" id="KW-0283">Flagellar rotation</keyword>
<keyword evidence="4" id="KW-1003">Cell membrane</keyword>
<evidence type="ECO:0000256" key="5">
    <source>
        <dbReference type="ARBA" id="ARBA00022500"/>
    </source>
</evidence>
<keyword evidence="10" id="KW-1185">Reference proteome</keyword>
<dbReference type="RefSeq" id="WP_105531193.1">
    <property type="nucleotide sequence ID" value="NZ_PUGF01000005.1"/>
</dbReference>
<dbReference type="EMBL" id="PUGF01000005">
    <property type="protein sequence ID" value="PRC93919.1"/>
    <property type="molecule type" value="Genomic_DNA"/>
</dbReference>
<evidence type="ECO:0000256" key="7">
    <source>
        <dbReference type="ARBA" id="ARBA00023136"/>
    </source>
</evidence>
<dbReference type="GO" id="GO:0006935">
    <property type="term" value="P:chemotaxis"/>
    <property type="evidence" value="ECO:0007669"/>
    <property type="project" value="UniProtKB-KW"/>
</dbReference>
<keyword evidence="7" id="KW-0472">Membrane</keyword>
<dbReference type="OrthoDB" id="8820851at2"/>
<accession>A0A2S9H1R9</accession>
<dbReference type="GO" id="GO:0009425">
    <property type="term" value="C:bacterial-type flagellum basal body"/>
    <property type="evidence" value="ECO:0007669"/>
    <property type="project" value="InterPro"/>
</dbReference>
<evidence type="ECO:0000313" key="10">
    <source>
        <dbReference type="Proteomes" id="UP000237839"/>
    </source>
</evidence>
<dbReference type="InterPro" id="IPR036429">
    <property type="entry name" value="SpoA-like_sf"/>
</dbReference>
<dbReference type="PANTHER" id="PTHR43484:SF1">
    <property type="entry name" value="FLAGELLAR MOTOR SWITCH PROTEIN FLIN"/>
    <property type="match status" value="1"/>
</dbReference>
<organism evidence="9 10">
    <name type="scientific">Solimicrobium silvestre</name>
    <dbReference type="NCBI Taxonomy" id="2099400"/>
    <lineage>
        <taxon>Bacteria</taxon>
        <taxon>Pseudomonadati</taxon>
        <taxon>Pseudomonadota</taxon>
        <taxon>Betaproteobacteria</taxon>
        <taxon>Burkholderiales</taxon>
        <taxon>Oxalobacteraceae</taxon>
        <taxon>Solimicrobium</taxon>
    </lineage>
</organism>
<dbReference type="GO" id="GO:0003774">
    <property type="term" value="F:cytoskeletal motor activity"/>
    <property type="evidence" value="ECO:0007669"/>
    <property type="project" value="InterPro"/>
</dbReference>
<keyword evidence="5" id="KW-0145">Chemotaxis</keyword>
<dbReference type="Proteomes" id="UP000237839">
    <property type="component" value="Unassembled WGS sequence"/>
</dbReference>
<dbReference type="InterPro" id="IPR051469">
    <property type="entry name" value="FliN/MopA/SpaO"/>
</dbReference>
<sequence length="112" mass="12202">MKNSETEIIQLNPQMIELSEIAPHHGKGPAIISDSLDAIEHVKVRLVVQVGEASITVGELHAMKEEHVIKLESLADAPVDILLEGRVVARGQLVAVDDNFGVRITELPKARL</sequence>
<evidence type="ECO:0000259" key="8">
    <source>
        <dbReference type="Pfam" id="PF01052"/>
    </source>
</evidence>
<dbReference type="GO" id="GO:0071973">
    <property type="term" value="P:bacterial-type flagellum-dependent cell motility"/>
    <property type="evidence" value="ECO:0007669"/>
    <property type="project" value="InterPro"/>
</dbReference>
<comment type="caution">
    <text evidence="9">The sequence shown here is derived from an EMBL/GenBank/DDBJ whole genome shotgun (WGS) entry which is preliminary data.</text>
</comment>
<dbReference type="PRINTS" id="PR00956">
    <property type="entry name" value="FLGMOTORFLIN"/>
</dbReference>
<dbReference type="Gene3D" id="2.30.330.10">
    <property type="entry name" value="SpoA-like"/>
    <property type="match status" value="1"/>
</dbReference>
<evidence type="ECO:0000256" key="6">
    <source>
        <dbReference type="ARBA" id="ARBA00022779"/>
    </source>
</evidence>
<proteinExistence type="inferred from homology"/>
<dbReference type="GO" id="GO:0005886">
    <property type="term" value="C:plasma membrane"/>
    <property type="evidence" value="ECO:0007669"/>
    <property type="project" value="UniProtKB-SubCell"/>
</dbReference>
<feature type="domain" description="Flagellar motor switch protein FliN-like C-terminal" evidence="8">
    <location>
        <begin position="38"/>
        <end position="107"/>
    </location>
</feature>
<evidence type="ECO:0000256" key="1">
    <source>
        <dbReference type="ARBA" id="ARBA00004413"/>
    </source>
</evidence>
<evidence type="ECO:0000256" key="4">
    <source>
        <dbReference type="ARBA" id="ARBA00022475"/>
    </source>
</evidence>
<dbReference type="SUPFAM" id="SSF101801">
    <property type="entry name" value="Surface presentation of antigens (SPOA)"/>
    <property type="match status" value="1"/>
</dbReference>
<dbReference type="InterPro" id="IPR001543">
    <property type="entry name" value="FliN-like_C"/>
</dbReference>
<comment type="subcellular location">
    <subcellularLocation>
        <location evidence="1">Cell membrane</location>
        <topology evidence="1">Peripheral membrane protein</topology>
        <orientation evidence="1">Cytoplasmic side</orientation>
    </subcellularLocation>
</comment>
<gene>
    <name evidence="9" type="ORF">S2091_1528</name>
</gene>
<dbReference type="InterPro" id="IPR001172">
    <property type="entry name" value="FliN_T3SS_HrcQb"/>
</dbReference>
<dbReference type="PANTHER" id="PTHR43484">
    <property type="match status" value="1"/>
</dbReference>
<dbReference type="AlphaFoldDB" id="A0A2S9H1R9"/>
<name>A0A2S9H1R9_9BURK</name>
<comment type="similarity">
    <text evidence="2">Belongs to the FliN/MopA/SpaO family.</text>
</comment>
<evidence type="ECO:0000256" key="2">
    <source>
        <dbReference type="ARBA" id="ARBA00009226"/>
    </source>
</evidence>
<protein>
    <recommendedName>
        <fullName evidence="3">Flagellar motor switch protein FliN</fullName>
    </recommendedName>
</protein>
<evidence type="ECO:0000313" key="9">
    <source>
        <dbReference type="EMBL" id="PRC93919.1"/>
    </source>
</evidence>